<dbReference type="InterPro" id="IPR050466">
    <property type="entry name" value="Carboxylest/Gibb_receptor"/>
</dbReference>
<dbReference type="Pfam" id="PF07859">
    <property type="entry name" value="Abhydrolase_3"/>
    <property type="match status" value="1"/>
</dbReference>
<comment type="similarity">
    <text evidence="1">Belongs to the 'GDXG' lipolytic enzyme family.</text>
</comment>
<dbReference type="PANTHER" id="PTHR23024:SF139">
    <property type="entry name" value="CARBOXYLESTERASE 15-RELATED"/>
    <property type="match status" value="1"/>
</dbReference>
<reference evidence="3" key="1">
    <citation type="submission" date="2019-03" db="EMBL/GenBank/DDBJ databases">
        <authorList>
            <person name="Mank J."/>
            <person name="Almeida P."/>
        </authorList>
    </citation>
    <scope>NUCLEOTIDE SEQUENCE</scope>
    <source>
        <strain evidence="3">78183</strain>
    </source>
</reference>
<sequence>MVTGKKIVDEVSGYLRVFEDGTVDRTWTGPPEFGFLMEPVSPHEEFIDGVAVRDQTIEPKSGLAVRIYIPGNDHHDVHSTGQLPVILHFHGGGCCISQPDMYMYYHYYTRLVRSVRAICVSVYLRRAPEHKLPAPSEDAYAAFLWLRAIARGDLSDQWITSYADFRRVYLVGDSTGGNLVHQVAARAGADDIEPLRIGGGVAIHPGFLRAEPSKSFLELPDNPLLTREMVNKFMSFALPVGSTKDHPITCPMGPQAPPLAALKLCPMLVMVAELDLLRDSELEYCEEMKKAGKEVEVLMNHGMGHSFYFNKIAIDMDPETATHAQKIIDEIISFMKRN</sequence>
<dbReference type="InterPro" id="IPR029058">
    <property type="entry name" value="AB_hydrolase_fold"/>
</dbReference>
<evidence type="ECO:0000259" key="2">
    <source>
        <dbReference type="Pfam" id="PF07859"/>
    </source>
</evidence>
<feature type="domain" description="Alpha/beta hydrolase fold-3" evidence="2">
    <location>
        <begin position="86"/>
        <end position="308"/>
    </location>
</feature>
<dbReference type="SUPFAM" id="SSF53474">
    <property type="entry name" value="alpha/beta-Hydrolases"/>
    <property type="match status" value="1"/>
</dbReference>
<dbReference type="InterPro" id="IPR013094">
    <property type="entry name" value="AB_hydrolase_3"/>
</dbReference>
<evidence type="ECO:0000256" key="1">
    <source>
        <dbReference type="ARBA" id="ARBA00010515"/>
    </source>
</evidence>
<organism evidence="3">
    <name type="scientific">Salix viminalis</name>
    <name type="common">Common osier</name>
    <name type="synonym">Basket willow</name>
    <dbReference type="NCBI Taxonomy" id="40686"/>
    <lineage>
        <taxon>Eukaryota</taxon>
        <taxon>Viridiplantae</taxon>
        <taxon>Streptophyta</taxon>
        <taxon>Embryophyta</taxon>
        <taxon>Tracheophyta</taxon>
        <taxon>Spermatophyta</taxon>
        <taxon>Magnoliopsida</taxon>
        <taxon>eudicotyledons</taxon>
        <taxon>Gunneridae</taxon>
        <taxon>Pentapetalae</taxon>
        <taxon>rosids</taxon>
        <taxon>fabids</taxon>
        <taxon>Malpighiales</taxon>
        <taxon>Salicaceae</taxon>
        <taxon>Saliceae</taxon>
        <taxon>Salix</taxon>
    </lineage>
</organism>
<dbReference type="Gene3D" id="3.40.50.1820">
    <property type="entry name" value="alpha/beta hydrolase"/>
    <property type="match status" value="1"/>
</dbReference>
<dbReference type="GO" id="GO:0016787">
    <property type="term" value="F:hydrolase activity"/>
    <property type="evidence" value="ECO:0007669"/>
    <property type="project" value="InterPro"/>
</dbReference>
<dbReference type="EMBL" id="CAADRP010002151">
    <property type="protein sequence ID" value="VFU61973.1"/>
    <property type="molecule type" value="Genomic_DNA"/>
</dbReference>
<dbReference type="AlphaFoldDB" id="A0A6N2N4X8"/>
<proteinExistence type="inferred from homology"/>
<accession>A0A6N2N4X8</accession>
<name>A0A6N2N4X8_SALVM</name>
<gene>
    <name evidence="3" type="ORF">SVIM_LOCUS466266</name>
</gene>
<protein>
    <recommendedName>
        <fullName evidence="2">Alpha/beta hydrolase fold-3 domain-containing protein</fullName>
    </recommendedName>
</protein>
<evidence type="ECO:0000313" key="3">
    <source>
        <dbReference type="EMBL" id="VFU61973.1"/>
    </source>
</evidence>
<dbReference type="PANTHER" id="PTHR23024">
    <property type="entry name" value="ARYLACETAMIDE DEACETYLASE"/>
    <property type="match status" value="1"/>
</dbReference>